<dbReference type="Proteomes" id="UP001152759">
    <property type="component" value="Chromosome 3"/>
</dbReference>
<proteinExistence type="inferred from homology"/>
<dbReference type="EMBL" id="OU963864">
    <property type="protein sequence ID" value="CAH0385931.1"/>
    <property type="molecule type" value="Genomic_DNA"/>
</dbReference>
<dbReference type="InterPro" id="IPR011042">
    <property type="entry name" value="6-blade_b-propeller_TolB-like"/>
</dbReference>
<evidence type="ECO:0000259" key="3">
    <source>
        <dbReference type="Pfam" id="PF08450"/>
    </source>
</evidence>
<dbReference type="GO" id="GO:0004341">
    <property type="term" value="F:gluconolactonase activity"/>
    <property type="evidence" value="ECO:0007669"/>
    <property type="project" value="TreeGrafter"/>
</dbReference>
<sequence length="288" mass="31227">MIVFCVDEFTAAIVPIKNSTNQFLAGIGPYLTVFTWDEISAESTYVVLARPETEAAFPGNFFNDGKADITGRFWIGSQGPLDPSGPSGAVPNRGSFYSYVTENCSFAKKIGNVSISDGLAWNSDYTTLFYIDSGVNTVDRFDFDIETGEISNRRTVIDYKETDIPGFAHGMTIDTEDYLYVTIYGGSVITRVDPNSGEVLMRIEMPMTLVADAEWGGPDLDVLYVTSHSRGLDGSELEEQPLAGRVVAVRGLNASGRVANDAIICLQSGSHESATCSSKSRLRKLGST</sequence>
<feature type="binding site" evidence="2">
    <location>
        <position position="63"/>
    </location>
    <ligand>
        <name>substrate</name>
    </ligand>
</feature>
<dbReference type="AlphaFoldDB" id="A0A9P0A7M6"/>
<dbReference type="SUPFAM" id="SSF63829">
    <property type="entry name" value="Calcium-dependent phosphotriesterase"/>
    <property type="match status" value="1"/>
</dbReference>
<evidence type="ECO:0000313" key="4">
    <source>
        <dbReference type="EMBL" id="CAH0385931.1"/>
    </source>
</evidence>
<dbReference type="GO" id="GO:0005509">
    <property type="term" value="F:calcium ion binding"/>
    <property type="evidence" value="ECO:0007669"/>
    <property type="project" value="TreeGrafter"/>
</dbReference>
<dbReference type="InterPro" id="IPR005511">
    <property type="entry name" value="SMP-30"/>
</dbReference>
<name>A0A9P0A7M6_BEMTA</name>
<keyword evidence="5" id="KW-1185">Reference proteome</keyword>
<protein>
    <recommendedName>
        <fullName evidence="3">SMP-30/Gluconolactonase/LRE-like region domain-containing protein</fullName>
    </recommendedName>
</protein>
<evidence type="ECO:0000256" key="1">
    <source>
        <dbReference type="ARBA" id="ARBA00008853"/>
    </source>
</evidence>
<dbReference type="PANTHER" id="PTHR10907:SF66">
    <property type="entry name" value="MIP34848P1-RELATED"/>
    <property type="match status" value="1"/>
</dbReference>
<dbReference type="InterPro" id="IPR013658">
    <property type="entry name" value="SGL"/>
</dbReference>
<comment type="similarity">
    <text evidence="1">Belongs to the SMP-30/CGR1 family.</text>
</comment>
<accession>A0A9P0A7M6</accession>
<dbReference type="PRINTS" id="PR01790">
    <property type="entry name" value="SMP30FAMILY"/>
</dbReference>
<organism evidence="4 5">
    <name type="scientific">Bemisia tabaci</name>
    <name type="common">Sweetpotato whitefly</name>
    <name type="synonym">Aleurodes tabaci</name>
    <dbReference type="NCBI Taxonomy" id="7038"/>
    <lineage>
        <taxon>Eukaryota</taxon>
        <taxon>Metazoa</taxon>
        <taxon>Ecdysozoa</taxon>
        <taxon>Arthropoda</taxon>
        <taxon>Hexapoda</taxon>
        <taxon>Insecta</taxon>
        <taxon>Pterygota</taxon>
        <taxon>Neoptera</taxon>
        <taxon>Paraneoptera</taxon>
        <taxon>Hemiptera</taxon>
        <taxon>Sternorrhyncha</taxon>
        <taxon>Aleyrodoidea</taxon>
        <taxon>Aleyrodidae</taxon>
        <taxon>Aleyrodinae</taxon>
        <taxon>Bemisia</taxon>
    </lineage>
</organism>
<feature type="domain" description="SMP-30/Gluconolactonase/LRE-like region" evidence="3">
    <location>
        <begin position="8"/>
        <end position="228"/>
    </location>
</feature>
<gene>
    <name evidence="4" type="ORF">BEMITA_LOCUS5106</name>
</gene>
<reference evidence="4" key="1">
    <citation type="submission" date="2021-12" db="EMBL/GenBank/DDBJ databases">
        <authorList>
            <person name="King R."/>
        </authorList>
    </citation>
    <scope>NUCLEOTIDE SEQUENCE</scope>
</reference>
<dbReference type="GO" id="GO:0019853">
    <property type="term" value="P:L-ascorbic acid biosynthetic process"/>
    <property type="evidence" value="ECO:0007669"/>
    <property type="project" value="TreeGrafter"/>
</dbReference>
<evidence type="ECO:0000256" key="2">
    <source>
        <dbReference type="PIRSR" id="PIRSR605511-2"/>
    </source>
</evidence>
<dbReference type="Gene3D" id="2.120.10.30">
    <property type="entry name" value="TolB, C-terminal domain"/>
    <property type="match status" value="1"/>
</dbReference>
<dbReference type="PANTHER" id="PTHR10907">
    <property type="entry name" value="REGUCALCIN"/>
    <property type="match status" value="1"/>
</dbReference>
<evidence type="ECO:0000313" key="5">
    <source>
        <dbReference type="Proteomes" id="UP001152759"/>
    </source>
</evidence>
<dbReference type="Pfam" id="PF08450">
    <property type="entry name" value="SGL"/>
    <property type="match status" value="1"/>
</dbReference>